<evidence type="ECO:0000256" key="6">
    <source>
        <dbReference type="ARBA" id="ARBA00039017"/>
    </source>
</evidence>
<name>A0A0D2HPT3_9BACT</name>
<dbReference type="GO" id="GO:0008936">
    <property type="term" value="F:nicotinamidase activity"/>
    <property type="evidence" value="ECO:0007669"/>
    <property type="project" value="UniProtKB-EC"/>
</dbReference>
<accession>A0A0D2HPT3</accession>
<dbReference type="RefSeq" id="WP_044350599.1">
    <property type="nucleotide sequence ID" value="NZ_AZAC01000031.1"/>
</dbReference>
<evidence type="ECO:0000256" key="4">
    <source>
        <dbReference type="ARBA" id="ARBA00022801"/>
    </source>
</evidence>
<keyword evidence="3" id="KW-0479">Metal-binding</keyword>
<organism evidence="9 10">
    <name type="scientific">Dethiosulfatarculus sandiegensis</name>
    <dbReference type="NCBI Taxonomy" id="1429043"/>
    <lineage>
        <taxon>Bacteria</taxon>
        <taxon>Pseudomonadati</taxon>
        <taxon>Thermodesulfobacteriota</taxon>
        <taxon>Desulfarculia</taxon>
        <taxon>Desulfarculales</taxon>
        <taxon>Desulfarculaceae</taxon>
        <taxon>Dethiosulfatarculus</taxon>
    </lineage>
</organism>
<dbReference type="OrthoDB" id="9791276at2"/>
<evidence type="ECO:0000256" key="1">
    <source>
        <dbReference type="ARBA" id="ARBA00006336"/>
    </source>
</evidence>
<dbReference type="EC" id="3.5.1.19" evidence="6"/>
<dbReference type="STRING" id="1429043.X474_18845"/>
<dbReference type="AlphaFoldDB" id="A0A0D2HPT3"/>
<reference evidence="9 10" key="1">
    <citation type="submission" date="2013-11" db="EMBL/GenBank/DDBJ databases">
        <title>Metagenomic analysis of a methanogenic consortium involved in long chain n-alkane degradation.</title>
        <authorList>
            <person name="Davidova I.A."/>
            <person name="Callaghan A.V."/>
            <person name="Wawrik B."/>
            <person name="Pruitt S."/>
            <person name="Marks C."/>
            <person name="Duncan K.E."/>
            <person name="Suflita J.M."/>
        </authorList>
    </citation>
    <scope>NUCLEOTIDE SEQUENCE [LARGE SCALE GENOMIC DNA]</scope>
    <source>
        <strain evidence="9 10">SPR</strain>
    </source>
</reference>
<evidence type="ECO:0000313" key="9">
    <source>
        <dbReference type="EMBL" id="KIX12483.1"/>
    </source>
</evidence>
<evidence type="ECO:0000259" key="8">
    <source>
        <dbReference type="Pfam" id="PF00857"/>
    </source>
</evidence>
<dbReference type="Proteomes" id="UP000032233">
    <property type="component" value="Unassembled WGS sequence"/>
</dbReference>
<comment type="pathway">
    <text evidence="5">Cofactor biosynthesis; nicotinate biosynthesis; nicotinate from nicotinamide: step 1/1.</text>
</comment>
<sequence>MAPDNSLDTCVTNNKTPDLAVLVVDLQADFTQAHQGSMAVEGSDLDYLDQVSKAVRSLRELGLKVFATQDCHPKGHISFATTHPGRDHYTEIELKDGRKQILWPDHCVEGHPGSQVLLAPEHTDHLMPKGRHPAYDSYSGFKDDGGSETGLARVLLKQGVKKLLTFGIASDYCVKATVLDGLEEGFEMIVVQELCRGVAPDTTSQAWQEMEKSGAELWSTLDLKKVRALL</sequence>
<dbReference type="SUPFAM" id="SSF52499">
    <property type="entry name" value="Isochorismatase-like hydrolases"/>
    <property type="match status" value="1"/>
</dbReference>
<proteinExistence type="inferred from homology"/>
<dbReference type="InterPro" id="IPR000868">
    <property type="entry name" value="Isochorismatase-like_dom"/>
</dbReference>
<protein>
    <recommendedName>
        <fullName evidence="6">nicotinamidase</fullName>
        <ecNumber evidence="6">3.5.1.19</ecNumber>
    </recommendedName>
    <alternativeName>
        <fullName evidence="7">Nicotinamide deamidase</fullName>
    </alternativeName>
</protein>
<dbReference type="Gene3D" id="3.40.50.850">
    <property type="entry name" value="Isochorismatase-like"/>
    <property type="match status" value="1"/>
</dbReference>
<keyword evidence="2" id="KW-0662">Pyridine nucleotide biosynthesis</keyword>
<feature type="domain" description="Isochorismatase-like" evidence="8">
    <location>
        <begin position="20"/>
        <end position="220"/>
    </location>
</feature>
<comment type="similarity">
    <text evidence="1">Belongs to the isochorismatase family.</text>
</comment>
<dbReference type="InParanoid" id="A0A0D2HPT3"/>
<comment type="caution">
    <text evidence="9">The sequence shown here is derived from an EMBL/GenBank/DDBJ whole genome shotgun (WGS) entry which is preliminary data.</text>
</comment>
<keyword evidence="10" id="KW-1185">Reference proteome</keyword>
<dbReference type="InterPro" id="IPR052347">
    <property type="entry name" value="Isochorismatase_Nicotinamidase"/>
</dbReference>
<evidence type="ECO:0000256" key="3">
    <source>
        <dbReference type="ARBA" id="ARBA00022723"/>
    </source>
</evidence>
<dbReference type="Pfam" id="PF00857">
    <property type="entry name" value="Isochorismatase"/>
    <property type="match status" value="1"/>
</dbReference>
<gene>
    <name evidence="9" type="ORF">X474_18845</name>
</gene>
<evidence type="ECO:0000256" key="5">
    <source>
        <dbReference type="ARBA" id="ARBA00037900"/>
    </source>
</evidence>
<dbReference type="EMBL" id="AZAC01000031">
    <property type="protein sequence ID" value="KIX12483.1"/>
    <property type="molecule type" value="Genomic_DNA"/>
</dbReference>
<evidence type="ECO:0000256" key="7">
    <source>
        <dbReference type="ARBA" id="ARBA00043224"/>
    </source>
</evidence>
<dbReference type="FunCoup" id="A0A0D2HPT3">
    <property type="interactions" value="373"/>
</dbReference>
<dbReference type="PANTHER" id="PTHR11080:SF2">
    <property type="entry name" value="LD05707P"/>
    <property type="match status" value="1"/>
</dbReference>
<dbReference type="InterPro" id="IPR036380">
    <property type="entry name" value="Isochorismatase-like_sf"/>
</dbReference>
<keyword evidence="4" id="KW-0378">Hydrolase</keyword>
<dbReference type="GO" id="GO:0046872">
    <property type="term" value="F:metal ion binding"/>
    <property type="evidence" value="ECO:0007669"/>
    <property type="project" value="UniProtKB-KW"/>
</dbReference>
<evidence type="ECO:0000256" key="2">
    <source>
        <dbReference type="ARBA" id="ARBA00022642"/>
    </source>
</evidence>
<evidence type="ECO:0000313" key="10">
    <source>
        <dbReference type="Proteomes" id="UP000032233"/>
    </source>
</evidence>
<dbReference type="PANTHER" id="PTHR11080">
    <property type="entry name" value="PYRAZINAMIDASE/NICOTINAMIDASE"/>
    <property type="match status" value="1"/>
</dbReference>
<dbReference type="GO" id="GO:0019363">
    <property type="term" value="P:pyridine nucleotide biosynthetic process"/>
    <property type="evidence" value="ECO:0007669"/>
    <property type="project" value="UniProtKB-KW"/>
</dbReference>